<sequence>MIKKIFQNTVFRNFSYLTIGSILSQLISLLTVLKITQILHPDDYGLYTFMIAQGTLLLTVGDLGIRNIVIRSIARDPSRSRDLIYNGALLRTLALLVLGGCYMVYNYFLGNLQAEELLFVFLFALISCFGKLFETAFLGHQKMLPPSVINLSFSILWFLWIFLLPASTLNVAFLFYSFLALNLLKNLVFHFVLRKQGLILGKMNNFFASSHSLLKESWPYLALVLVMLPYTKLTNNFLDIHSTREEIGYFNLSERLTGPIAFVLDFGLVAIFPNLSALWVSNKTKFRNYISAGFKYYMLLGMLLCFLFTLFAKELFGLIFPESYLPAVLVCQLQVWYLFLTSVDSLIGTIFGATDNEKKILRLGIVNSLFSTPILFFSSQYGALGLASGMVFSFAFFQLYLWYVFGKTLHVAIEDRGLMWLSAAVLFVTSYYVASDLHVGYKAVMATAALLLTGMYFFKNYTLAKST</sequence>
<protein>
    <submittedName>
        <fullName evidence="7">Membrane protein involved in the export of O-antigen and teichoic acid</fullName>
    </submittedName>
</protein>
<dbReference type="RefSeq" id="WP_092174550.1">
    <property type="nucleotide sequence ID" value="NZ_FNZH01000003.1"/>
</dbReference>
<name>A0A1H6YSB1_9BACT</name>
<evidence type="ECO:0000256" key="5">
    <source>
        <dbReference type="ARBA" id="ARBA00023136"/>
    </source>
</evidence>
<reference evidence="8" key="1">
    <citation type="submission" date="2016-10" db="EMBL/GenBank/DDBJ databases">
        <authorList>
            <person name="Varghese N."/>
            <person name="Submissions S."/>
        </authorList>
    </citation>
    <scope>NUCLEOTIDE SEQUENCE [LARGE SCALE GENOMIC DNA]</scope>
    <source>
        <strain evidence="8">IBRC-M 10761</strain>
    </source>
</reference>
<keyword evidence="8" id="KW-1185">Reference proteome</keyword>
<feature type="transmembrane region" description="Helical" evidence="6">
    <location>
        <begin position="360"/>
        <end position="377"/>
    </location>
</feature>
<evidence type="ECO:0000256" key="3">
    <source>
        <dbReference type="ARBA" id="ARBA00022692"/>
    </source>
</evidence>
<keyword evidence="5 6" id="KW-0472">Membrane</keyword>
<feature type="transmembrane region" description="Helical" evidence="6">
    <location>
        <begin position="14"/>
        <end position="32"/>
    </location>
</feature>
<evidence type="ECO:0000256" key="1">
    <source>
        <dbReference type="ARBA" id="ARBA00004651"/>
    </source>
</evidence>
<feature type="transmembrane region" description="Helical" evidence="6">
    <location>
        <begin position="260"/>
        <end position="280"/>
    </location>
</feature>
<organism evidence="7 8">
    <name type="scientific">Cyclobacterium xiamenense</name>
    <dbReference type="NCBI Taxonomy" id="1297121"/>
    <lineage>
        <taxon>Bacteria</taxon>
        <taxon>Pseudomonadati</taxon>
        <taxon>Bacteroidota</taxon>
        <taxon>Cytophagia</taxon>
        <taxon>Cytophagales</taxon>
        <taxon>Cyclobacteriaceae</taxon>
        <taxon>Cyclobacterium</taxon>
    </lineage>
</organism>
<dbReference type="GO" id="GO:0005886">
    <property type="term" value="C:plasma membrane"/>
    <property type="evidence" value="ECO:0007669"/>
    <property type="project" value="UniProtKB-SubCell"/>
</dbReference>
<evidence type="ECO:0000313" key="7">
    <source>
        <dbReference type="EMBL" id="SEJ40142.1"/>
    </source>
</evidence>
<feature type="transmembrane region" description="Helical" evidence="6">
    <location>
        <begin position="324"/>
        <end position="348"/>
    </location>
</feature>
<keyword evidence="4 6" id="KW-1133">Transmembrane helix</keyword>
<dbReference type="OrthoDB" id="88014at2"/>
<feature type="transmembrane region" description="Helical" evidence="6">
    <location>
        <begin position="83"/>
        <end position="105"/>
    </location>
</feature>
<evidence type="ECO:0000256" key="6">
    <source>
        <dbReference type="SAM" id="Phobius"/>
    </source>
</evidence>
<evidence type="ECO:0000256" key="2">
    <source>
        <dbReference type="ARBA" id="ARBA00022475"/>
    </source>
</evidence>
<evidence type="ECO:0000313" key="8">
    <source>
        <dbReference type="Proteomes" id="UP000199403"/>
    </source>
</evidence>
<gene>
    <name evidence="7" type="ORF">SAMN05192553_103696</name>
</gene>
<dbReference type="PANTHER" id="PTHR30250:SF11">
    <property type="entry name" value="O-ANTIGEN TRANSPORTER-RELATED"/>
    <property type="match status" value="1"/>
</dbReference>
<keyword evidence="2" id="KW-1003">Cell membrane</keyword>
<dbReference type="Pfam" id="PF01943">
    <property type="entry name" value="Polysacc_synt"/>
    <property type="match status" value="1"/>
</dbReference>
<dbReference type="STRING" id="1416801.SAMN05192553_103696"/>
<feature type="transmembrane region" description="Helical" evidence="6">
    <location>
        <begin position="148"/>
        <end position="167"/>
    </location>
</feature>
<feature type="transmembrane region" description="Helical" evidence="6">
    <location>
        <begin position="383"/>
        <end position="405"/>
    </location>
</feature>
<keyword evidence="3 6" id="KW-0812">Transmembrane</keyword>
<feature type="transmembrane region" description="Helical" evidence="6">
    <location>
        <begin position="440"/>
        <end position="458"/>
    </location>
</feature>
<dbReference type="EMBL" id="FNZH01000003">
    <property type="protein sequence ID" value="SEJ40142.1"/>
    <property type="molecule type" value="Genomic_DNA"/>
</dbReference>
<dbReference type="AlphaFoldDB" id="A0A1H6YSB1"/>
<feature type="transmembrane region" description="Helical" evidence="6">
    <location>
        <begin position="173"/>
        <end position="193"/>
    </location>
</feature>
<feature type="transmembrane region" description="Helical" evidence="6">
    <location>
        <begin position="417"/>
        <end position="434"/>
    </location>
</feature>
<feature type="transmembrane region" description="Helical" evidence="6">
    <location>
        <begin position="44"/>
        <end position="63"/>
    </location>
</feature>
<dbReference type="PANTHER" id="PTHR30250">
    <property type="entry name" value="PST FAMILY PREDICTED COLANIC ACID TRANSPORTER"/>
    <property type="match status" value="1"/>
</dbReference>
<feature type="transmembrane region" description="Helical" evidence="6">
    <location>
        <begin position="292"/>
        <end position="312"/>
    </location>
</feature>
<dbReference type="InterPro" id="IPR050833">
    <property type="entry name" value="Poly_Biosynth_Transport"/>
</dbReference>
<proteinExistence type="predicted"/>
<dbReference type="InterPro" id="IPR002797">
    <property type="entry name" value="Polysacc_synth"/>
</dbReference>
<feature type="transmembrane region" description="Helical" evidence="6">
    <location>
        <begin position="117"/>
        <end position="136"/>
    </location>
</feature>
<dbReference type="Proteomes" id="UP000199403">
    <property type="component" value="Unassembled WGS sequence"/>
</dbReference>
<accession>A0A1H6YSB1</accession>
<comment type="subcellular location">
    <subcellularLocation>
        <location evidence="1">Cell membrane</location>
        <topology evidence="1">Multi-pass membrane protein</topology>
    </subcellularLocation>
</comment>
<feature type="transmembrane region" description="Helical" evidence="6">
    <location>
        <begin position="213"/>
        <end position="231"/>
    </location>
</feature>
<evidence type="ECO:0000256" key="4">
    <source>
        <dbReference type="ARBA" id="ARBA00022989"/>
    </source>
</evidence>